<dbReference type="Gene3D" id="3.10.490.10">
    <property type="entry name" value="Gamma-glutamyl cyclotransferase-like"/>
    <property type="match status" value="1"/>
</dbReference>
<name>A0A9X2I3H4_9FLAO</name>
<proteinExistence type="predicted"/>
<sequence length="213" mass="24310">MQSDVKQVWYACYGSNLRKERFMCYIAGGTPAGALVNFRGCADRTPPVESGPVKIPYELYFAKRSPTWNGGGICFLRPGKDEEAETLGRRYLINTGQFIDLVRQELKIEDKIVVDFEQLKERGYYNCFSKGRYGMLLYLGEVKGLPVITFTSETYLENEINKPDETYLSTIIKGLKETYDLNTMELKEYLQDKTGVLAEISEDELIELIVSKS</sequence>
<evidence type="ECO:0000313" key="1">
    <source>
        <dbReference type="EMBL" id="MCP9199150.1"/>
    </source>
</evidence>
<dbReference type="AlphaFoldDB" id="A0A9X2I3H4"/>
<comment type="caution">
    <text evidence="1">The sequence shown here is derived from an EMBL/GenBank/DDBJ whole genome shotgun (WGS) entry which is preliminary data.</text>
</comment>
<evidence type="ECO:0008006" key="3">
    <source>
        <dbReference type="Google" id="ProtNLM"/>
    </source>
</evidence>
<keyword evidence="2" id="KW-1185">Reference proteome</keyword>
<gene>
    <name evidence="1" type="ORF">MKO06_04470</name>
</gene>
<reference evidence="1" key="1">
    <citation type="submission" date="2022-07" db="EMBL/GenBank/DDBJ databases">
        <title>Gramela sediminis sp. nov., isolated from deep-sea sediment of the Indian Ocean.</title>
        <authorList>
            <person name="Shi H."/>
        </authorList>
    </citation>
    <scope>NUCLEOTIDE SEQUENCE</scope>
    <source>
        <strain evidence="1">GC03-9</strain>
    </source>
</reference>
<dbReference type="Proteomes" id="UP001155280">
    <property type="component" value="Unassembled WGS sequence"/>
</dbReference>
<evidence type="ECO:0000313" key="2">
    <source>
        <dbReference type="Proteomes" id="UP001155280"/>
    </source>
</evidence>
<accession>A0A9X2I3H4</accession>
<dbReference type="RefSeq" id="WP_241549460.1">
    <property type="nucleotide sequence ID" value="NZ_JANCNS010000001.1"/>
</dbReference>
<dbReference type="EMBL" id="JANCNS010000001">
    <property type="protein sequence ID" value="MCP9199150.1"/>
    <property type="molecule type" value="Genomic_DNA"/>
</dbReference>
<protein>
    <recommendedName>
        <fullName evidence="3">Histone deacetylase</fullName>
    </recommendedName>
</protein>
<organism evidence="1 2">
    <name type="scientific">Christiangramia oceanisediminis</name>
    <dbReference type="NCBI Taxonomy" id="2920386"/>
    <lineage>
        <taxon>Bacteria</taxon>
        <taxon>Pseudomonadati</taxon>
        <taxon>Bacteroidota</taxon>
        <taxon>Flavobacteriia</taxon>
        <taxon>Flavobacteriales</taxon>
        <taxon>Flavobacteriaceae</taxon>
        <taxon>Christiangramia</taxon>
    </lineage>
</organism>